<dbReference type="InterPro" id="IPR033113">
    <property type="entry name" value="PLA2_histidine"/>
</dbReference>
<keyword evidence="14" id="KW-0472">Membrane</keyword>
<dbReference type="SUPFAM" id="SSF48619">
    <property type="entry name" value="Phospholipase A2, PLA2"/>
    <property type="match status" value="1"/>
</dbReference>
<evidence type="ECO:0000256" key="8">
    <source>
        <dbReference type="ARBA" id="ARBA00022729"/>
    </source>
</evidence>
<evidence type="ECO:0000256" key="5">
    <source>
        <dbReference type="ARBA" id="ARBA00013278"/>
    </source>
</evidence>
<evidence type="ECO:0000256" key="13">
    <source>
        <dbReference type="ARBA" id="ARBA00023157"/>
    </source>
</evidence>
<dbReference type="GO" id="GO:0016042">
    <property type="term" value="P:lipid catabolic process"/>
    <property type="evidence" value="ECO:0007669"/>
    <property type="project" value="UniProtKB-KW"/>
</dbReference>
<dbReference type="AlphaFoldDB" id="A0A8S0PDB6"/>
<proteinExistence type="inferred from homology"/>
<evidence type="ECO:0000313" key="16">
    <source>
        <dbReference type="Proteomes" id="UP000594638"/>
    </source>
</evidence>
<evidence type="ECO:0000313" key="15">
    <source>
        <dbReference type="EMBL" id="CAA2934002.1"/>
    </source>
</evidence>
<comment type="similarity">
    <text evidence="4">Belongs to the phospholipase A2 family.</text>
</comment>
<keyword evidence="12" id="KW-0443">Lipid metabolism</keyword>
<dbReference type="GO" id="GO:0008289">
    <property type="term" value="F:lipid binding"/>
    <property type="evidence" value="ECO:0007669"/>
    <property type="project" value="TreeGrafter"/>
</dbReference>
<evidence type="ECO:0000256" key="11">
    <source>
        <dbReference type="ARBA" id="ARBA00022963"/>
    </source>
</evidence>
<accession>A0A8S0PDB6</accession>
<feature type="transmembrane region" description="Helical" evidence="14">
    <location>
        <begin position="12"/>
        <end position="34"/>
    </location>
</feature>
<evidence type="ECO:0000256" key="7">
    <source>
        <dbReference type="ARBA" id="ARBA00022723"/>
    </source>
</evidence>
<comment type="cofactor">
    <cofactor evidence="2">
        <name>Ca(2+)</name>
        <dbReference type="ChEBI" id="CHEBI:29108"/>
    </cofactor>
</comment>
<comment type="subcellular location">
    <subcellularLocation>
        <location evidence="3">Secreted</location>
    </subcellularLocation>
</comment>
<dbReference type="PROSITE" id="PS00118">
    <property type="entry name" value="PA2_HIS"/>
    <property type="match status" value="1"/>
</dbReference>
<keyword evidence="7" id="KW-0479">Metal-binding</keyword>
<evidence type="ECO:0000256" key="2">
    <source>
        <dbReference type="ARBA" id="ARBA00001913"/>
    </source>
</evidence>
<dbReference type="EMBL" id="CACTIH010000009">
    <property type="protein sequence ID" value="CAA2934002.1"/>
    <property type="molecule type" value="Genomic_DNA"/>
</dbReference>
<dbReference type="PANTHER" id="PTHR11716">
    <property type="entry name" value="PHOSPHOLIPASE A2 FAMILY MEMBER"/>
    <property type="match status" value="1"/>
</dbReference>
<protein>
    <recommendedName>
        <fullName evidence="5">phospholipase A2</fullName>
        <ecNumber evidence="5">3.1.1.4</ecNumber>
    </recommendedName>
</protein>
<keyword evidence="14" id="KW-0812">Transmembrane</keyword>
<evidence type="ECO:0000256" key="12">
    <source>
        <dbReference type="ARBA" id="ARBA00023098"/>
    </source>
</evidence>
<organism evidence="15 16">
    <name type="scientific">Olea europaea subsp. europaea</name>
    <dbReference type="NCBI Taxonomy" id="158383"/>
    <lineage>
        <taxon>Eukaryota</taxon>
        <taxon>Viridiplantae</taxon>
        <taxon>Streptophyta</taxon>
        <taxon>Embryophyta</taxon>
        <taxon>Tracheophyta</taxon>
        <taxon>Spermatophyta</taxon>
        <taxon>Magnoliopsida</taxon>
        <taxon>eudicotyledons</taxon>
        <taxon>Gunneridae</taxon>
        <taxon>Pentapetalae</taxon>
        <taxon>asterids</taxon>
        <taxon>lamiids</taxon>
        <taxon>Lamiales</taxon>
        <taxon>Oleaceae</taxon>
        <taxon>Oleeae</taxon>
        <taxon>Olea</taxon>
    </lineage>
</organism>
<dbReference type="EC" id="3.1.1.4" evidence="5"/>
<keyword evidence="16" id="KW-1185">Reference proteome</keyword>
<gene>
    <name evidence="15" type="ORF">OLEA9_A081619</name>
</gene>
<comment type="catalytic activity">
    <reaction evidence="1">
        <text>a 1,2-diacyl-sn-glycero-3-phosphocholine + H2O = a 1-acyl-sn-glycero-3-phosphocholine + a fatty acid + H(+)</text>
        <dbReference type="Rhea" id="RHEA:15801"/>
        <dbReference type="ChEBI" id="CHEBI:15377"/>
        <dbReference type="ChEBI" id="CHEBI:15378"/>
        <dbReference type="ChEBI" id="CHEBI:28868"/>
        <dbReference type="ChEBI" id="CHEBI:57643"/>
        <dbReference type="ChEBI" id="CHEBI:58168"/>
        <dbReference type="EC" id="3.1.1.4"/>
    </reaction>
</comment>
<keyword evidence="14" id="KW-1133">Transmembrane helix</keyword>
<dbReference type="GO" id="GO:0012505">
    <property type="term" value="C:endomembrane system"/>
    <property type="evidence" value="ECO:0007669"/>
    <property type="project" value="UniProtKB-ARBA"/>
</dbReference>
<evidence type="ECO:0000256" key="10">
    <source>
        <dbReference type="ARBA" id="ARBA00022837"/>
    </source>
</evidence>
<sequence length="154" mass="17210">MASPQHSLKFLYLLVLVSIFYFFPIHALDIGILADRGQLSLNKECSRTCESSFCGVPPFLRYGKYCGILYTGCPGEQPCDRLDTCCMKHDQCIQIKGNYLNKQCNQDFLNCIARFKKSRAPTFKGNTCKVDEVVQVINKVMSAAIVAGKIIGKP</sequence>
<evidence type="ECO:0000256" key="4">
    <source>
        <dbReference type="ARBA" id="ARBA00007056"/>
    </source>
</evidence>
<dbReference type="Proteomes" id="UP000594638">
    <property type="component" value="Unassembled WGS sequence"/>
</dbReference>
<keyword evidence="9" id="KW-0378">Hydrolase</keyword>
<keyword evidence="10" id="KW-0106">Calcium</keyword>
<dbReference type="GO" id="GO:0004623">
    <property type="term" value="F:phospholipase A2 activity"/>
    <property type="evidence" value="ECO:0007669"/>
    <property type="project" value="UniProtKB-EC"/>
</dbReference>
<dbReference type="GO" id="GO:0005576">
    <property type="term" value="C:extracellular region"/>
    <property type="evidence" value="ECO:0007669"/>
    <property type="project" value="UniProtKB-SubCell"/>
</dbReference>
<dbReference type="GO" id="GO:0050482">
    <property type="term" value="P:arachidonate secretion"/>
    <property type="evidence" value="ECO:0007669"/>
    <property type="project" value="InterPro"/>
</dbReference>
<evidence type="ECO:0000256" key="6">
    <source>
        <dbReference type="ARBA" id="ARBA00022525"/>
    </source>
</evidence>
<keyword evidence="8" id="KW-0732">Signal</keyword>
<reference evidence="15 16" key="1">
    <citation type="submission" date="2019-12" db="EMBL/GenBank/DDBJ databases">
        <authorList>
            <person name="Alioto T."/>
            <person name="Alioto T."/>
            <person name="Gomez Garrido J."/>
        </authorList>
    </citation>
    <scope>NUCLEOTIDE SEQUENCE [LARGE SCALE GENOMIC DNA]</scope>
</reference>
<name>A0A8S0PDB6_OLEEU</name>
<dbReference type="GO" id="GO:0006644">
    <property type="term" value="P:phospholipid metabolic process"/>
    <property type="evidence" value="ECO:0007669"/>
    <property type="project" value="InterPro"/>
</dbReference>
<dbReference type="Gramene" id="OE9A081619T2">
    <property type="protein sequence ID" value="OE9A081619C2"/>
    <property type="gene ID" value="OE9A081619"/>
</dbReference>
<dbReference type="PANTHER" id="PTHR11716:SF47">
    <property type="entry name" value="PHOSPHOLIPASE A2-ALPHA"/>
    <property type="match status" value="1"/>
</dbReference>
<dbReference type="InterPro" id="IPR001211">
    <property type="entry name" value="PLA2"/>
</dbReference>
<dbReference type="GO" id="GO:0005509">
    <property type="term" value="F:calcium ion binding"/>
    <property type="evidence" value="ECO:0007669"/>
    <property type="project" value="InterPro"/>
</dbReference>
<comment type="caution">
    <text evidence="15">The sequence shown here is derived from an EMBL/GenBank/DDBJ whole genome shotgun (WGS) entry which is preliminary data.</text>
</comment>
<dbReference type="FunFam" id="1.20.90.10:FF:000005">
    <property type="entry name" value="Secretory phospholipase A2"/>
    <property type="match status" value="1"/>
</dbReference>
<keyword evidence="11" id="KW-0442">Lipid degradation</keyword>
<keyword evidence="13" id="KW-1015">Disulfide bond</keyword>
<dbReference type="CDD" id="cd04706">
    <property type="entry name" value="PLA2_plant"/>
    <property type="match status" value="1"/>
</dbReference>
<evidence type="ECO:0000256" key="9">
    <source>
        <dbReference type="ARBA" id="ARBA00022801"/>
    </source>
</evidence>
<evidence type="ECO:0000256" key="14">
    <source>
        <dbReference type="SAM" id="Phobius"/>
    </source>
</evidence>
<evidence type="ECO:0000256" key="3">
    <source>
        <dbReference type="ARBA" id="ARBA00004613"/>
    </source>
</evidence>
<keyword evidence="6" id="KW-0964">Secreted</keyword>
<evidence type="ECO:0000256" key="1">
    <source>
        <dbReference type="ARBA" id="ARBA00001604"/>
    </source>
</evidence>
<dbReference type="OrthoDB" id="1932081at2759"/>
<dbReference type="Gene3D" id="1.20.90.10">
    <property type="entry name" value="Phospholipase A2 domain"/>
    <property type="match status" value="1"/>
</dbReference>
<dbReference type="InterPro" id="IPR036444">
    <property type="entry name" value="PLipase_A2_dom_sf"/>
</dbReference>